<feature type="domain" description="DUF4179" evidence="1">
    <location>
        <begin position="2"/>
        <end position="62"/>
    </location>
</feature>
<evidence type="ECO:0000259" key="1">
    <source>
        <dbReference type="Pfam" id="PF13786"/>
    </source>
</evidence>
<keyword evidence="3" id="KW-1185">Reference proteome</keyword>
<comment type="caution">
    <text evidence="2">The sequence shown here is derived from an EMBL/GenBank/DDBJ whole genome shotgun (WGS) entry which is preliminary data.</text>
</comment>
<dbReference type="RefSeq" id="WP_377929341.1">
    <property type="nucleotide sequence ID" value="NZ_JBHUEM010000036.1"/>
</dbReference>
<reference evidence="3" key="1">
    <citation type="journal article" date="2019" name="Int. J. Syst. Evol. Microbiol.">
        <title>The Global Catalogue of Microorganisms (GCM) 10K type strain sequencing project: providing services to taxonomists for standard genome sequencing and annotation.</title>
        <authorList>
            <consortium name="The Broad Institute Genomics Platform"/>
            <consortium name="The Broad Institute Genome Sequencing Center for Infectious Disease"/>
            <person name="Wu L."/>
            <person name="Ma J."/>
        </authorList>
    </citation>
    <scope>NUCLEOTIDE SEQUENCE [LARGE SCALE GENOMIC DNA]</scope>
    <source>
        <strain evidence="3">CCUG 49339</strain>
    </source>
</reference>
<evidence type="ECO:0000313" key="3">
    <source>
        <dbReference type="Proteomes" id="UP001597214"/>
    </source>
</evidence>
<feature type="non-terminal residue" evidence="2">
    <location>
        <position position="1"/>
    </location>
</feature>
<organism evidence="2 3">
    <name type="scientific">Bacillus salitolerans</name>
    <dbReference type="NCBI Taxonomy" id="1437434"/>
    <lineage>
        <taxon>Bacteria</taxon>
        <taxon>Bacillati</taxon>
        <taxon>Bacillota</taxon>
        <taxon>Bacilli</taxon>
        <taxon>Bacillales</taxon>
        <taxon>Bacillaceae</taxon>
        <taxon>Bacillus</taxon>
    </lineage>
</organism>
<dbReference type="Proteomes" id="UP001597214">
    <property type="component" value="Unassembled WGS sequence"/>
</dbReference>
<dbReference type="EMBL" id="JBHUEM010000036">
    <property type="protein sequence ID" value="MFD1738126.1"/>
    <property type="molecule type" value="Genomic_DNA"/>
</dbReference>
<proteinExistence type="predicted"/>
<dbReference type="InterPro" id="IPR025436">
    <property type="entry name" value="DUF4179"/>
</dbReference>
<dbReference type="Gene3D" id="2.60.40.1630">
    <property type="entry name" value="bacillus anthracis domain"/>
    <property type="match status" value="1"/>
</dbReference>
<gene>
    <name evidence="2" type="ORF">ACFSCX_16485</name>
</gene>
<evidence type="ECO:0000313" key="2">
    <source>
        <dbReference type="EMBL" id="MFD1738126.1"/>
    </source>
</evidence>
<sequence length="368" mass="42148">IIKKLPILESVFYNKGDEGLKAVYNLGNAQVVDEEVHDNGITIRFTEVYYDDLRFSVAYEIKLPEKQEVTMDTLSFFMDANTYINGEKVQLSGGTGMSNEDLPYIRGVMDLDVLADKMGEEFDFTIEIFEVNNIKGKWKFNFPVSKVNGLSSPTKFISSDNLGNGMEVKNLVVTPSGVQTSVKFKESIKENKSSEELKYFITEGNGIWREASNQTTIHEARESYIEKFEEYYIKEDVLFPPISDKNGHFSILPAKQVESKIQQYPLRHGEVIKYNEYGSFEITKIQQSEGNLEVIIDIHQNSKFIPVNYIYITSKDYSFIYSMNDMQKIGNHQYQLMIPTNIESSDLLVEFTMLEPFLDLAVNGLVDN</sequence>
<name>A0ABW4LTE6_9BACI</name>
<protein>
    <submittedName>
        <fullName evidence="2">DUF4179 domain-containing protein</fullName>
    </submittedName>
</protein>
<accession>A0ABW4LTE6</accession>
<dbReference type="Pfam" id="PF13786">
    <property type="entry name" value="DUF4179"/>
    <property type="match status" value="1"/>
</dbReference>